<organism evidence="3 4">
    <name type="scientific">Polyangium mundeleinium</name>
    <dbReference type="NCBI Taxonomy" id="2995306"/>
    <lineage>
        <taxon>Bacteria</taxon>
        <taxon>Pseudomonadati</taxon>
        <taxon>Myxococcota</taxon>
        <taxon>Polyangia</taxon>
        <taxon>Polyangiales</taxon>
        <taxon>Polyangiaceae</taxon>
        <taxon>Polyangium</taxon>
    </lineage>
</organism>
<evidence type="ECO:0000313" key="3">
    <source>
        <dbReference type="EMBL" id="MDC0746107.1"/>
    </source>
</evidence>
<evidence type="ECO:0000313" key="4">
    <source>
        <dbReference type="Proteomes" id="UP001221411"/>
    </source>
</evidence>
<evidence type="ECO:0000256" key="1">
    <source>
        <dbReference type="SAM" id="MobiDB-lite"/>
    </source>
</evidence>
<accession>A0ABT5EXV3</accession>
<name>A0ABT5EXV3_9BACT</name>
<keyword evidence="4" id="KW-1185">Reference proteome</keyword>
<comment type="caution">
    <text evidence="3">The sequence shown here is derived from an EMBL/GenBank/DDBJ whole genome shotgun (WGS) entry which is preliminary data.</text>
</comment>
<dbReference type="RefSeq" id="WP_271924272.1">
    <property type="nucleotide sequence ID" value="NZ_JAQNDO010000001.1"/>
</dbReference>
<dbReference type="EMBL" id="JAQNDO010000001">
    <property type="protein sequence ID" value="MDC0746107.1"/>
    <property type="molecule type" value="Genomic_DNA"/>
</dbReference>
<sequence length="340" mass="36048">MIHPYPLLPACIMAAFVLAAPSVGAEPACNLVKFVWSREAGAESCPDQAEIEREITARLGRDVFSSCADRLIQARLIREEKNGRWIAQIEEREGARLLTSRAPLHVDAPDCTPIKDASVFVIAVLIDPEAASSPPPPPPPPAPPPLSPPAPPPPSPRRSPPPSRPPPLAPMTMTLTARGAARYGLLPSVAPEVALFAGVGKGRWEASVGMSWMPEVRTSEGAFAFGLNAVWLGGCFHPLRFWRATLSTCGHVLGGAVHGVVVKLAPYEPVDPGEKAWAAVSLSPRLRLSPVSPLVVEIGGDVTLPLTRYRFHVEGAPPETVFEQTVIGGSGFVGVGLSIP</sequence>
<feature type="signal peptide" evidence="2">
    <location>
        <begin position="1"/>
        <end position="19"/>
    </location>
</feature>
<gene>
    <name evidence="3" type="ORF">POL67_32570</name>
</gene>
<evidence type="ECO:0000256" key="2">
    <source>
        <dbReference type="SAM" id="SignalP"/>
    </source>
</evidence>
<reference evidence="3 4" key="1">
    <citation type="submission" date="2022-11" db="EMBL/GenBank/DDBJ databases">
        <title>Minimal conservation of predation-associated metabolite biosynthetic gene clusters underscores biosynthetic potential of Myxococcota including descriptions for ten novel species: Archangium lansinium sp. nov., Myxococcus landrumus sp. nov., Nannocystis bai.</title>
        <authorList>
            <person name="Ahearne A."/>
            <person name="Stevens C."/>
            <person name="Dowd S."/>
        </authorList>
    </citation>
    <scope>NUCLEOTIDE SEQUENCE [LARGE SCALE GENOMIC DNA]</scope>
    <source>
        <strain evidence="3 4">RJM3</strain>
    </source>
</reference>
<feature type="compositionally biased region" description="Pro residues" evidence="1">
    <location>
        <begin position="133"/>
        <end position="169"/>
    </location>
</feature>
<feature type="region of interest" description="Disordered" evidence="1">
    <location>
        <begin position="130"/>
        <end position="171"/>
    </location>
</feature>
<proteinExistence type="predicted"/>
<protein>
    <submittedName>
        <fullName evidence="3">Uncharacterized protein</fullName>
    </submittedName>
</protein>
<dbReference type="Proteomes" id="UP001221411">
    <property type="component" value="Unassembled WGS sequence"/>
</dbReference>
<feature type="chain" id="PRO_5045447581" evidence="2">
    <location>
        <begin position="20"/>
        <end position="340"/>
    </location>
</feature>
<keyword evidence="2" id="KW-0732">Signal</keyword>